<dbReference type="SUPFAM" id="SSF55486">
    <property type="entry name" value="Metalloproteases ('zincins'), catalytic domain"/>
    <property type="match status" value="1"/>
</dbReference>
<dbReference type="EMBL" id="MCOG01000141">
    <property type="protein sequence ID" value="ORY37726.1"/>
    <property type="molecule type" value="Genomic_DNA"/>
</dbReference>
<evidence type="ECO:0000313" key="3">
    <source>
        <dbReference type="Proteomes" id="UP000193920"/>
    </source>
</evidence>
<sequence>MRIYKFKAIQSISIVFFFSYLINALLIPEETNSHYFNRKIEPLIDYAKEKLSDFMYKSSRAGRINFIPKEKIDKQYSTWSYIRSLKYLKENIEYQKSLQENKYNKLNAKNKNNNKNNKSKGKTENQDNFNKNNNKKKSHFEEKKKYKRYVLNLDSLMKGFPKYVSEDMREAYEKRYHDHDKRQFDDPIIAEMYKNETRSYFSQDSFNSINFSIYPKNLNLEHNFVKVSIPFKENNSQQIKRYLIRSTELLNNESLKEAKSYPLIDYDYENYIKNQKLVRYLKKKSKTTTAKSTTISNKNTSHEKIRSEKDTTSDSDDEDKNFIFYYFCDDDDKICEKALKVFENAGERLVKLINFKYSVYVYIYYYSFCNHNPSCHSTVMGSAAPSFFYSINENSNENQNNDTTTNNNNDDDDIIIEKFIKRNSGNNHINNKKKSSKKDKNYQSKDNDATSSGNNNNNKNKAQNNILTNKSNKIQISSHCKGSSNITSVFNTPFLSYKNKGNFINSYSQLNTTNKEVNKEVNHELNKSELKESVDSKAREQEVIEIPEENEFLDSNYSYPSALIKQLTGLETESDITVLFNSDFQWDYDGSEQGKKYNLEQTVLHELLHGLGFLSSWYNWFNNNDEILIPGDITLSPESGDYGIMEKPYIFNKYIANNKENEWIAKYQKKIIDDFAHFPEYPFKSHLYKYFKESASYEIARKVYQIMTTPESVSFWCAAPYNLKSSLQRSEELIRPTYKFKYKSTTSNKTDSNDKIDSNNENNKTKSNNKGDRINNVNSVLNNSSNSKKSTTNTKKIKNKRFKMYKPTKTKNADIPLETPVILTNDTNNANEALDNEEEDTDYQYSIKKSKLYVNWLVLYTPNNFLTGTSLSHFDSLRYKKTKNYLMRPYMDVSTSIESSEKEFNNSYGISDDLLCVLKTLGYSLFTDEVDEE</sequence>
<comment type="caution">
    <text evidence="2">The sequence shown here is derived from an EMBL/GenBank/DDBJ whole genome shotgun (WGS) entry which is preliminary data.</text>
</comment>
<reference evidence="2 3" key="1">
    <citation type="submission" date="2016-08" db="EMBL/GenBank/DDBJ databases">
        <title>A Parts List for Fungal Cellulosomes Revealed by Comparative Genomics.</title>
        <authorList>
            <consortium name="DOE Joint Genome Institute"/>
            <person name="Haitjema C.H."/>
            <person name="Gilmore S.P."/>
            <person name="Henske J.K."/>
            <person name="Solomon K.V."/>
            <person name="De Groot R."/>
            <person name="Kuo A."/>
            <person name="Mondo S.J."/>
            <person name="Salamov A.A."/>
            <person name="Labutti K."/>
            <person name="Zhao Z."/>
            <person name="Chiniquy J."/>
            <person name="Barry K."/>
            <person name="Brewer H.M."/>
            <person name="Purvine S.O."/>
            <person name="Wright A.T."/>
            <person name="Boxma B."/>
            <person name="Van Alen T."/>
            <person name="Hackstein J.H."/>
            <person name="Baker S.E."/>
            <person name="Grigoriev I.V."/>
            <person name="O'Malley M.A."/>
        </authorList>
    </citation>
    <scope>NUCLEOTIDE SEQUENCE [LARGE SCALE GENOMIC DNA]</scope>
    <source>
        <strain evidence="2 3">G1</strain>
    </source>
</reference>
<feature type="compositionally biased region" description="Basic and acidic residues" evidence="1">
    <location>
        <begin position="438"/>
        <end position="448"/>
    </location>
</feature>
<dbReference type="AlphaFoldDB" id="A0A1Y2BSK1"/>
<feature type="compositionally biased region" description="Low complexity" evidence="1">
    <location>
        <begin position="759"/>
        <end position="794"/>
    </location>
</feature>
<gene>
    <name evidence="2" type="ORF">LY90DRAFT_672753</name>
</gene>
<accession>A0A1Y2BSK1</accession>
<organism evidence="2 3">
    <name type="scientific">Neocallimastix californiae</name>
    <dbReference type="NCBI Taxonomy" id="1754190"/>
    <lineage>
        <taxon>Eukaryota</taxon>
        <taxon>Fungi</taxon>
        <taxon>Fungi incertae sedis</taxon>
        <taxon>Chytridiomycota</taxon>
        <taxon>Chytridiomycota incertae sedis</taxon>
        <taxon>Neocallimastigomycetes</taxon>
        <taxon>Neocallimastigales</taxon>
        <taxon>Neocallimastigaceae</taxon>
        <taxon>Neocallimastix</taxon>
    </lineage>
</organism>
<feature type="region of interest" description="Disordered" evidence="1">
    <location>
        <begin position="425"/>
        <end position="463"/>
    </location>
</feature>
<dbReference type="OrthoDB" id="73465at2759"/>
<protein>
    <submittedName>
        <fullName evidence="2">Uncharacterized protein</fullName>
    </submittedName>
</protein>
<proteinExistence type="predicted"/>
<evidence type="ECO:0000256" key="1">
    <source>
        <dbReference type="SAM" id="MobiDB-lite"/>
    </source>
</evidence>
<feature type="region of interest" description="Disordered" evidence="1">
    <location>
        <begin position="103"/>
        <end position="141"/>
    </location>
</feature>
<name>A0A1Y2BSK1_9FUNG</name>
<dbReference type="Proteomes" id="UP000193920">
    <property type="component" value="Unassembled WGS sequence"/>
</dbReference>
<evidence type="ECO:0000313" key="2">
    <source>
        <dbReference type="EMBL" id="ORY37726.1"/>
    </source>
</evidence>
<feature type="region of interest" description="Disordered" evidence="1">
    <location>
        <begin position="291"/>
        <end position="316"/>
    </location>
</feature>
<keyword evidence="3" id="KW-1185">Reference proteome</keyword>
<feature type="region of interest" description="Disordered" evidence="1">
    <location>
        <begin position="744"/>
        <end position="799"/>
    </location>
</feature>
<feature type="compositionally biased region" description="Low complexity" evidence="1">
    <location>
        <begin position="449"/>
        <end position="463"/>
    </location>
</feature>
<feature type="compositionally biased region" description="Low complexity" evidence="1">
    <location>
        <begin position="104"/>
        <end position="116"/>
    </location>
</feature>
<feature type="compositionally biased region" description="Basic and acidic residues" evidence="1">
    <location>
        <begin position="300"/>
        <end position="312"/>
    </location>
</feature>